<accession>A0ABT8YKU8</accession>
<dbReference type="NCBIfam" id="TIGR00427">
    <property type="entry name" value="NAAT family transporter"/>
    <property type="match status" value="1"/>
</dbReference>
<gene>
    <name evidence="8" type="ORF">Q4481_09125</name>
</gene>
<sequence length="213" mass="22603">MAGLDQLINAFTTLLVTTDPPGLAPIFLGLTAGMNRAERRQTALRGTIIGFFILAVFAVTGAGLLSLLGISLPAFRIAGGLLLFFIGFEMIFEKRQDRKEKASETAITRDHIHNLAVFPLAIPLISGPGAISATILLAGNFPAPLERIQLLGVIAVVFAIIFAALVIADRLDRILGQTGRAIMTRLLGVLLSALAVQFVIDGLRATLTVYSGP</sequence>
<reference evidence="8" key="2">
    <citation type="submission" date="2023-07" db="EMBL/GenBank/DDBJ databases">
        <authorList>
            <person name="Shen H."/>
        </authorList>
    </citation>
    <scope>NUCLEOTIDE SEQUENCE</scope>
    <source>
        <strain evidence="8">TNR-22</strain>
    </source>
</reference>
<dbReference type="PANTHER" id="PTHR33508">
    <property type="entry name" value="UPF0056 MEMBRANE PROTEIN YHCE"/>
    <property type="match status" value="1"/>
</dbReference>
<evidence type="ECO:0000313" key="9">
    <source>
        <dbReference type="Proteomes" id="UP001174932"/>
    </source>
</evidence>
<reference evidence="8" key="1">
    <citation type="journal article" date="2015" name="Int. J. Syst. Evol. Microbiol.">
        <title>Rhizobium alvei sp. nov., isolated from a freshwater river.</title>
        <authorList>
            <person name="Sheu S.Y."/>
            <person name="Huang H.W."/>
            <person name="Young C.C."/>
            <person name="Chen W.M."/>
        </authorList>
    </citation>
    <scope>NUCLEOTIDE SEQUENCE</scope>
    <source>
        <strain evidence="8">TNR-22</strain>
    </source>
</reference>
<feature type="transmembrane region" description="Helical" evidence="7">
    <location>
        <begin position="112"/>
        <end position="136"/>
    </location>
</feature>
<keyword evidence="5 7" id="KW-1133">Transmembrane helix</keyword>
<keyword evidence="3" id="KW-1003">Cell membrane</keyword>
<evidence type="ECO:0000256" key="3">
    <source>
        <dbReference type="ARBA" id="ARBA00022475"/>
    </source>
</evidence>
<name>A0ABT8YKU8_9HYPH</name>
<comment type="caution">
    <text evidence="7">Lacks conserved residue(s) required for the propagation of feature annotation.</text>
</comment>
<proteinExistence type="inferred from homology"/>
<dbReference type="PANTHER" id="PTHR33508:SF1">
    <property type="entry name" value="UPF0056 MEMBRANE PROTEIN YHCE"/>
    <property type="match status" value="1"/>
</dbReference>
<dbReference type="EMBL" id="JAUOZU010000006">
    <property type="protein sequence ID" value="MDO6964117.1"/>
    <property type="molecule type" value="Genomic_DNA"/>
</dbReference>
<feature type="transmembrane region" description="Helical" evidence="7">
    <location>
        <begin position="180"/>
        <end position="200"/>
    </location>
</feature>
<evidence type="ECO:0000256" key="5">
    <source>
        <dbReference type="ARBA" id="ARBA00022989"/>
    </source>
</evidence>
<dbReference type="Proteomes" id="UP001174932">
    <property type="component" value="Unassembled WGS sequence"/>
</dbReference>
<comment type="similarity">
    <text evidence="2 7">Belongs to the UPF0056 (MarC) family.</text>
</comment>
<evidence type="ECO:0000256" key="6">
    <source>
        <dbReference type="ARBA" id="ARBA00023136"/>
    </source>
</evidence>
<comment type="caution">
    <text evidence="8">The sequence shown here is derived from an EMBL/GenBank/DDBJ whole genome shotgun (WGS) entry which is preliminary data.</text>
</comment>
<keyword evidence="6 7" id="KW-0472">Membrane</keyword>
<dbReference type="RefSeq" id="WP_304376026.1">
    <property type="nucleotide sequence ID" value="NZ_JAUOZU010000006.1"/>
</dbReference>
<keyword evidence="4 7" id="KW-0812">Transmembrane</keyword>
<evidence type="ECO:0000256" key="4">
    <source>
        <dbReference type="ARBA" id="ARBA00022692"/>
    </source>
</evidence>
<evidence type="ECO:0000256" key="2">
    <source>
        <dbReference type="ARBA" id="ARBA00009784"/>
    </source>
</evidence>
<organism evidence="8 9">
    <name type="scientific">Rhizobium alvei</name>
    <dbReference type="NCBI Taxonomy" id="1132659"/>
    <lineage>
        <taxon>Bacteria</taxon>
        <taxon>Pseudomonadati</taxon>
        <taxon>Pseudomonadota</taxon>
        <taxon>Alphaproteobacteria</taxon>
        <taxon>Hyphomicrobiales</taxon>
        <taxon>Rhizobiaceae</taxon>
        <taxon>Rhizobium/Agrobacterium group</taxon>
        <taxon>Rhizobium</taxon>
    </lineage>
</organism>
<dbReference type="InterPro" id="IPR002771">
    <property type="entry name" value="Multi_antbiot-R_MarC"/>
</dbReference>
<feature type="transmembrane region" description="Helical" evidence="7">
    <location>
        <begin position="43"/>
        <end position="68"/>
    </location>
</feature>
<feature type="transmembrane region" description="Helical" evidence="7">
    <location>
        <begin position="148"/>
        <end position="168"/>
    </location>
</feature>
<dbReference type="Pfam" id="PF01914">
    <property type="entry name" value="MarC"/>
    <property type="match status" value="1"/>
</dbReference>
<evidence type="ECO:0000313" key="8">
    <source>
        <dbReference type="EMBL" id="MDO6964117.1"/>
    </source>
</evidence>
<keyword evidence="9" id="KW-1185">Reference proteome</keyword>
<protein>
    <recommendedName>
        <fullName evidence="7">UPF0056 membrane protein</fullName>
    </recommendedName>
</protein>
<evidence type="ECO:0000256" key="7">
    <source>
        <dbReference type="RuleBase" id="RU362048"/>
    </source>
</evidence>
<comment type="subcellular location">
    <subcellularLocation>
        <location evidence="1 7">Cell membrane</location>
        <topology evidence="1 7">Multi-pass membrane protein</topology>
    </subcellularLocation>
</comment>
<feature type="transmembrane region" description="Helical" evidence="7">
    <location>
        <begin position="74"/>
        <end position="92"/>
    </location>
</feature>
<evidence type="ECO:0000256" key="1">
    <source>
        <dbReference type="ARBA" id="ARBA00004651"/>
    </source>
</evidence>